<protein>
    <submittedName>
        <fullName evidence="2">Uncharacterized protein</fullName>
    </submittedName>
</protein>
<dbReference type="EMBL" id="CP094669">
    <property type="protein sequence ID" value="UOG75187.1"/>
    <property type="molecule type" value="Genomic_DNA"/>
</dbReference>
<dbReference type="Proteomes" id="UP000831113">
    <property type="component" value="Chromosome"/>
</dbReference>
<evidence type="ECO:0000313" key="2">
    <source>
        <dbReference type="EMBL" id="UOG75187.1"/>
    </source>
</evidence>
<accession>A0ABY4CYP9</accession>
<proteinExistence type="predicted"/>
<sequence>MPDLPRWQQYLLLTGTLLAVTACICLRLAGNGQGVSLLPLILPFLLWWPRPSDLEQRLYWWLSVVCVFGMVLGLLVSAIPHLWS</sequence>
<gene>
    <name evidence="2" type="ORF">MTX78_00980</name>
</gene>
<keyword evidence="1" id="KW-0812">Transmembrane</keyword>
<feature type="transmembrane region" description="Helical" evidence="1">
    <location>
        <begin position="58"/>
        <end position="83"/>
    </location>
</feature>
<keyword evidence="1" id="KW-1133">Transmembrane helix</keyword>
<evidence type="ECO:0000313" key="3">
    <source>
        <dbReference type="Proteomes" id="UP000831113"/>
    </source>
</evidence>
<dbReference type="RefSeq" id="WP_243799083.1">
    <property type="nucleotide sequence ID" value="NZ_CP094669.1"/>
</dbReference>
<keyword evidence="1" id="KW-0472">Membrane</keyword>
<evidence type="ECO:0000256" key="1">
    <source>
        <dbReference type="SAM" id="Phobius"/>
    </source>
</evidence>
<reference evidence="2 3" key="1">
    <citation type="submission" date="2022-03" db="EMBL/GenBank/DDBJ databases">
        <title>Hymenobactersp. isolated from the air.</title>
        <authorList>
            <person name="Won M."/>
            <person name="Kwon S.-W."/>
        </authorList>
    </citation>
    <scope>NUCLEOTIDE SEQUENCE [LARGE SCALE GENOMIC DNA]</scope>
    <source>
        <strain evidence="2 3">KACC 21982</strain>
    </source>
</reference>
<dbReference type="PROSITE" id="PS51257">
    <property type="entry name" value="PROKAR_LIPOPROTEIN"/>
    <property type="match status" value="1"/>
</dbReference>
<organism evidence="2 3">
    <name type="scientific">Hymenobacter tibetensis</name>
    <dbReference type="NCBI Taxonomy" id="497967"/>
    <lineage>
        <taxon>Bacteria</taxon>
        <taxon>Pseudomonadati</taxon>
        <taxon>Bacteroidota</taxon>
        <taxon>Cytophagia</taxon>
        <taxon>Cytophagales</taxon>
        <taxon>Hymenobacteraceae</taxon>
        <taxon>Hymenobacter</taxon>
    </lineage>
</organism>
<keyword evidence="3" id="KW-1185">Reference proteome</keyword>
<name>A0ABY4CYP9_9BACT</name>